<dbReference type="Gene3D" id="3.80.10.10">
    <property type="entry name" value="Ribonuclease Inhibitor"/>
    <property type="match status" value="1"/>
</dbReference>
<dbReference type="STRING" id="137246.A0A401RTW0"/>
<comment type="caution">
    <text evidence="4">The sequence shown here is derived from an EMBL/GenBank/DDBJ whole genome shotgun (WGS) entry which is preliminary data.</text>
</comment>
<keyword evidence="5" id="KW-1185">Reference proteome</keyword>
<evidence type="ECO:0000256" key="3">
    <source>
        <dbReference type="SAM" id="MobiDB-lite"/>
    </source>
</evidence>
<evidence type="ECO:0000256" key="2">
    <source>
        <dbReference type="ARBA" id="ARBA00022737"/>
    </source>
</evidence>
<feature type="region of interest" description="Disordered" evidence="3">
    <location>
        <begin position="274"/>
        <end position="293"/>
    </location>
</feature>
<dbReference type="SUPFAM" id="SSF52075">
    <property type="entry name" value="Outer arm dynein light chain 1"/>
    <property type="match status" value="1"/>
</dbReference>
<name>A0A401RTW0_CHIPU</name>
<feature type="non-terminal residue" evidence="4">
    <location>
        <position position="1"/>
    </location>
</feature>
<evidence type="ECO:0008006" key="6">
    <source>
        <dbReference type="Google" id="ProtNLM"/>
    </source>
</evidence>
<reference evidence="4 5" key="1">
    <citation type="journal article" date="2018" name="Nat. Ecol. Evol.">
        <title>Shark genomes provide insights into elasmobranch evolution and the origin of vertebrates.</title>
        <authorList>
            <person name="Hara Y"/>
            <person name="Yamaguchi K"/>
            <person name="Onimaru K"/>
            <person name="Kadota M"/>
            <person name="Koyanagi M"/>
            <person name="Keeley SD"/>
            <person name="Tatsumi K"/>
            <person name="Tanaka K"/>
            <person name="Motone F"/>
            <person name="Kageyama Y"/>
            <person name="Nozu R"/>
            <person name="Adachi N"/>
            <person name="Nishimura O"/>
            <person name="Nakagawa R"/>
            <person name="Tanegashima C"/>
            <person name="Kiyatake I"/>
            <person name="Matsumoto R"/>
            <person name="Murakumo K"/>
            <person name="Nishida K"/>
            <person name="Terakita A"/>
            <person name="Kuratani S"/>
            <person name="Sato K"/>
            <person name="Hyodo S Kuraku.S."/>
        </authorList>
    </citation>
    <scope>NUCLEOTIDE SEQUENCE [LARGE SCALE GENOMIC DNA]</scope>
</reference>
<gene>
    <name evidence="4" type="ORF">chiPu_0020029</name>
</gene>
<sequence length="585" mass="66784">GLGDFYELLSQQLDSALQAVFVIAFTHILAFLRIKNISNLESLTDLDVLDLHANQICRMENINHLTELRVLNLAGNFIVHVENMSGLDSLTELNLRRNRIESVRDADTLPRLQRFFLSFNNISRFEDIACLADSLSLSEVTLDGNPIAQESWYKHTILRHMLQLRQLDMKKITEEERRMASVMARKEDDKKREIHKQAILKEKRRLAISNAARQWEIQQTVAAIKDAQQEQVKSLGTASNISIHKPYHINEHEQVLWPNESSPLSPKNNIEKEAVESNKQDLSKSEKSNNMRSPDEILTCTVQGLSIADSHLAELEGDTLHLYGFGALESLDRSWGVQAAGTVTTVSFMFIDFDEIAAVLPRLRIKFPNILHLKFQDTNLHKLQQFNALALGRRLDQLTVSSQGNPVVNFSLWKYYVLFRLNHFCLQKINDMEVTPMDIVMGERLFGILAHVAASDLPQPRLLSLLGEIKKKQLQFILEGKGKKSGITLEESKDSIKLGGETVGRAIMNYPNKDIITEQFKETKTFCQVYVQELVKDAALIDVKNESLQKLWPQIFIELVRDCVIQMSNKNTHMKLCLKSIMDQK</sequence>
<dbReference type="PROSITE" id="PS51450">
    <property type="entry name" value="LRR"/>
    <property type="match status" value="3"/>
</dbReference>
<dbReference type="OrthoDB" id="1939344at2759"/>
<organism evidence="4 5">
    <name type="scientific">Chiloscyllium punctatum</name>
    <name type="common">Brownbanded bambooshark</name>
    <name type="synonym">Hemiscyllium punctatum</name>
    <dbReference type="NCBI Taxonomy" id="137246"/>
    <lineage>
        <taxon>Eukaryota</taxon>
        <taxon>Metazoa</taxon>
        <taxon>Chordata</taxon>
        <taxon>Craniata</taxon>
        <taxon>Vertebrata</taxon>
        <taxon>Chondrichthyes</taxon>
        <taxon>Elasmobranchii</taxon>
        <taxon>Galeomorphii</taxon>
        <taxon>Galeoidea</taxon>
        <taxon>Orectolobiformes</taxon>
        <taxon>Hemiscylliidae</taxon>
        <taxon>Chiloscyllium</taxon>
    </lineage>
</organism>
<evidence type="ECO:0000313" key="4">
    <source>
        <dbReference type="EMBL" id="GCC21556.1"/>
    </source>
</evidence>
<dbReference type="PANTHER" id="PTHR45973">
    <property type="entry name" value="PROTEIN PHOSPHATASE 1 REGULATORY SUBUNIT SDS22-RELATED"/>
    <property type="match status" value="1"/>
</dbReference>
<evidence type="ECO:0000256" key="1">
    <source>
        <dbReference type="ARBA" id="ARBA00022614"/>
    </source>
</evidence>
<keyword evidence="2" id="KW-0677">Repeat</keyword>
<accession>A0A401RTW0</accession>
<proteinExistence type="predicted"/>
<dbReference type="InterPro" id="IPR050576">
    <property type="entry name" value="Cilia_flagella_integrity"/>
</dbReference>
<dbReference type="Proteomes" id="UP000287033">
    <property type="component" value="Unassembled WGS sequence"/>
</dbReference>
<protein>
    <recommendedName>
        <fullName evidence="6">Leucine-rich repeat-containing protein 49</fullName>
    </recommendedName>
</protein>
<dbReference type="Pfam" id="PF14580">
    <property type="entry name" value="LRR_9"/>
    <property type="match status" value="1"/>
</dbReference>
<dbReference type="InterPro" id="IPR001611">
    <property type="entry name" value="Leu-rich_rpt"/>
</dbReference>
<evidence type="ECO:0000313" key="5">
    <source>
        <dbReference type="Proteomes" id="UP000287033"/>
    </source>
</evidence>
<dbReference type="AlphaFoldDB" id="A0A401RTW0"/>
<dbReference type="PANTHER" id="PTHR45973:SF8">
    <property type="entry name" value="LEUCINE-RICH REPEAT-CONTAINING PROTEIN 49"/>
    <property type="match status" value="1"/>
</dbReference>
<dbReference type="EMBL" id="BEZZ01002302">
    <property type="protein sequence ID" value="GCC21556.1"/>
    <property type="molecule type" value="Genomic_DNA"/>
</dbReference>
<keyword evidence="1" id="KW-0433">Leucine-rich repeat</keyword>
<dbReference type="InterPro" id="IPR032675">
    <property type="entry name" value="LRR_dom_sf"/>
</dbReference>
<dbReference type="SMART" id="SM00365">
    <property type="entry name" value="LRR_SD22"/>
    <property type="match status" value="4"/>
</dbReference>
<dbReference type="OMA" id="FRINKDQ"/>